<comment type="pathway">
    <text evidence="5">Isoprenoid biosynthesis; isopentenyl diphosphate biosynthesis via DXP pathway; isopentenyl diphosphate from 1-deoxy-D-xylulose 5-phosphate: step 6/6.</text>
</comment>
<dbReference type="GO" id="GO:0051745">
    <property type="term" value="F:4-hydroxy-3-methylbut-2-enyl diphosphate reductase activity"/>
    <property type="evidence" value="ECO:0007669"/>
    <property type="project" value="UniProtKB-EC"/>
</dbReference>
<comment type="pathway">
    <text evidence="5">Isoprenoid biosynthesis; dimethylallyl diphosphate biosynthesis; dimethylallyl diphosphate from (2E)-4-hydroxy-3-methylbutenyl diphosphate: step 1/1.</text>
</comment>
<evidence type="ECO:0000313" key="8">
    <source>
        <dbReference type="Proteomes" id="UP000624279"/>
    </source>
</evidence>
<keyword evidence="4 5" id="KW-0411">Iron-sulfur</keyword>
<evidence type="ECO:0000256" key="5">
    <source>
        <dbReference type="HAMAP-Rule" id="MF_00191"/>
    </source>
</evidence>
<evidence type="ECO:0000256" key="3">
    <source>
        <dbReference type="ARBA" id="ARBA00023004"/>
    </source>
</evidence>
<feature type="binding site" evidence="5">
    <location>
        <position position="253"/>
    </location>
    <ligand>
        <name>(2E)-4-hydroxy-3-methylbut-2-enyl diphosphate</name>
        <dbReference type="ChEBI" id="CHEBI:128753"/>
    </ligand>
</feature>
<feature type="region of interest" description="Disordered" evidence="6">
    <location>
        <begin position="1"/>
        <end position="24"/>
    </location>
</feature>
<feature type="binding site" evidence="5">
    <location>
        <position position="295"/>
    </location>
    <ligand>
        <name>(2E)-4-hydroxy-3-methylbut-2-enyl diphosphate</name>
        <dbReference type="ChEBI" id="CHEBI:128753"/>
    </ligand>
</feature>
<organism evidence="7 8">
    <name type="scientific">Undibacterium flavidum</name>
    <dbReference type="NCBI Taxonomy" id="2762297"/>
    <lineage>
        <taxon>Bacteria</taxon>
        <taxon>Pseudomonadati</taxon>
        <taxon>Pseudomonadota</taxon>
        <taxon>Betaproteobacteria</taxon>
        <taxon>Burkholderiales</taxon>
        <taxon>Oxalobacteraceae</taxon>
        <taxon>Undibacterium</taxon>
    </lineage>
</organism>
<comment type="catalytic activity">
    <reaction evidence="5">
        <text>isopentenyl diphosphate + 2 oxidized [2Fe-2S]-[ferredoxin] + H2O = (2E)-4-hydroxy-3-methylbut-2-enyl diphosphate + 2 reduced [2Fe-2S]-[ferredoxin] + 2 H(+)</text>
        <dbReference type="Rhea" id="RHEA:24488"/>
        <dbReference type="Rhea" id="RHEA-COMP:10000"/>
        <dbReference type="Rhea" id="RHEA-COMP:10001"/>
        <dbReference type="ChEBI" id="CHEBI:15377"/>
        <dbReference type="ChEBI" id="CHEBI:15378"/>
        <dbReference type="ChEBI" id="CHEBI:33737"/>
        <dbReference type="ChEBI" id="CHEBI:33738"/>
        <dbReference type="ChEBI" id="CHEBI:128753"/>
        <dbReference type="ChEBI" id="CHEBI:128769"/>
        <dbReference type="EC" id="1.17.7.4"/>
    </reaction>
</comment>
<dbReference type="CDD" id="cd13944">
    <property type="entry name" value="lytB_ispH"/>
    <property type="match status" value="1"/>
</dbReference>
<comment type="function">
    <text evidence="5">Catalyzes the conversion of 1-hydroxy-2-methyl-2-(E)-butenyl 4-diphosphate (HMBPP) into a mixture of isopentenyl diphosphate (IPP) and dimethylallyl diphosphate (DMAPP). Acts in the terminal step of the DOXP/MEP pathway for isoprenoid precursor biosynthesis.</text>
</comment>
<protein>
    <recommendedName>
        <fullName evidence="5">4-hydroxy-3-methylbut-2-enyl diphosphate reductase</fullName>
        <shortName evidence="5">HMBPP reductase</shortName>
        <ecNumber evidence="5">1.17.7.4</ecNumber>
    </recommendedName>
</protein>
<feature type="binding site" evidence="5">
    <location>
        <position position="253"/>
    </location>
    <ligand>
        <name>dimethylallyl diphosphate</name>
        <dbReference type="ChEBI" id="CHEBI:57623"/>
    </ligand>
</feature>
<reference evidence="7 8" key="1">
    <citation type="submission" date="2020-08" db="EMBL/GenBank/DDBJ databases">
        <title>Novel species isolated from subtropical streams in China.</title>
        <authorList>
            <person name="Lu H."/>
        </authorList>
    </citation>
    <scope>NUCLEOTIDE SEQUENCE [LARGE SCALE GENOMIC DNA]</scope>
    <source>
        <strain evidence="7 8">LX15W</strain>
    </source>
</reference>
<comment type="catalytic activity">
    <reaction evidence="5">
        <text>dimethylallyl diphosphate + 2 oxidized [2Fe-2S]-[ferredoxin] + H2O = (2E)-4-hydroxy-3-methylbut-2-enyl diphosphate + 2 reduced [2Fe-2S]-[ferredoxin] + 2 H(+)</text>
        <dbReference type="Rhea" id="RHEA:24825"/>
        <dbReference type="Rhea" id="RHEA-COMP:10000"/>
        <dbReference type="Rhea" id="RHEA-COMP:10001"/>
        <dbReference type="ChEBI" id="CHEBI:15377"/>
        <dbReference type="ChEBI" id="CHEBI:15378"/>
        <dbReference type="ChEBI" id="CHEBI:33737"/>
        <dbReference type="ChEBI" id="CHEBI:33738"/>
        <dbReference type="ChEBI" id="CHEBI:57623"/>
        <dbReference type="ChEBI" id="CHEBI:128753"/>
        <dbReference type="EC" id="1.17.7.4"/>
    </reaction>
</comment>
<feature type="binding site" evidence="5">
    <location>
        <position position="153"/>
    </location>
    <ligand>
        <name>isopentenyl diphosphate</name>
        <dbReference type="ChEBI" id="CHEBI:128769"/>
    </ligand>
</feature>
<feature type="binding site" evidence="5">
    <location>
        <position position="153"/>
    </location>
    <ligand>
        <name>(2E)-4-hydroxy-3-methylbut-2-enyl diphosphate</name>
        <dbReference type="ChEBI" id="CHEBI:128753"/>
    </ligand>
</feature>
<feature type="binding site" evidence="5">
    <location>
        <position position="252"/>
    </location>
    <ligand>
        <name>dimethylallyl diphosphate</name>
        <dbReference type="ChEBI" id="CHEBI:57623"/>
    </ligand>
</feature>
<feature type="binding site" evidence="5">
    <location>
        <position position="251"/>
    </location>
    <ligand>
        <name>isopentenyl diphosphate</name>
        <dbReference type="ChEBI" id="CHEBI:128769"/>
    </ligand>
</feature>
<dbReference type="NCBIfam" id="TIGR00216">
    <property type="entry name" value="ispH_lytB"/>
    <property type="match status" value="1"/>
</dbReference>
<evidence type="ECO:0000256" key="4">
    <source>
        <dbReference type="ARBA" id="ARBA00023014"/>
    </source>
</evidence>
<feature type="binding site" evidence="5">
    <location>
        <position position="193"/>
    </location>
    <ligand>
        <name>(2E)-4-hydroxy-3-methylbut-2-enyl diphosphate</name>
        <dbReference type="ChEBI" id="CHEBI:128753"/>
    </ligand>
</feature>
<dbReference type="NCBIfam" id="NF002188">
    <property type="entry name" value="PRK01045.1-2"/>
    <property type="match status" value="1"/>
</dbReference>
<comment type="similarity">
    <text evidence="5">Belongs to the IspH family.</text>
</comment>
<feature type="binding site" evidence="5">
    <location>
        <position position="70"/>
    </location>
    <ligand>
        <name>isopentenyl diphosphate</name>
        <dbReference type="ChEBI" id="CHEBI:128769"/>
    </ligand>
</feature>
<feature type="binding site" evidence="5">
    <location>
        <position position="70"/>
    </location>
    <ligand>
        <name>dimethylallyl diphosphate</name>
        <dbReference type="ChEBI" id="CHEBI:57623"/>
    </ligand>
</feature>
<keyword evidence="5 7" id="KW-0560">Oxidoreductase</keyword>
<dbReference type="Gene3D" id="3.40.50.11270">
    <property type="match status" value="1"/>
</dbReference>
<feature type="active site" description="Proton donor" evidence="5">
    <location>
        <position position="155"/>
    </location>
</feature>
<keyword evidence="5" id="KW-0414">Isoprene biosynthesis</keyword>
<dbReference type="HAMAP" id="MF_00191">
    <property type="entry name" value="IspH"/>
    <property type="match status" value="1"/>
</dbReference>
<feature type="binding site" evidence="5">
    <location>
        <position position="41"/>
    </location>
    <ligand>
        <name>[4Fe-4S] cluster</name>
        <dbReference type="ChEBI" id="CHEBI:49883"/>
    </ligand>
</feature>
<sequence length="340" mass="36994">MSTTVNSSTSPIMQTIAQDTQQETKQETKQEILLAQPRGFCAGVDRAIDIVELALAQFGAPIYVRHEIVHNAYVVNDLREKGAIFIEELDDVPAGNTLIFSAHGVSQAIREDAEKRGLKIFDATCPLVTKVHIEVSKMRKEGREIIMIGHQGHPEVEGTMGQSEGGMYLVETVEDVVNLQVDDPSLLAYVSQTTLSVDDTADIIAALKNKFPLIAEPKKGDICYATTNRQAAVKFMAPQVDLVIVVGSKNSSNSNRLREVAEKMGTTAYMVDKAEDINPAWLENCVRVGVTAGASAPEILVNQVIDQLKEFGVKSVRALDGEEENVTFPLPKGLSNSAKT</sequence>
<dbReference type="PANTHER" id="PTHR30426:SF0">
    <property type="entry name" value="4-HYDROXY-3-METHYLBUT-2-ENYL DIPHOSPHATE REDUCTASE"/>
    <property type="match status" value="1"/>
</dbReference>
<keyword evidence="1 5" id="KW-0004">4Fe-4S</keyword>
<proteinExistence type="inferred from homology"/>
<feature type="binding site" evidence="5">
    <location>
        <position position="153"/>
    </location>
    <ligand>
        <name>dimethylallyl diphosphate</name>
        <dbReference type="ChEBI" id="CHEBI:57623"/>
    </ligand>
</feature>
<feature type="binding site" evidence="5">
    <location>
        <position position="251"/>
    </location>
    <ligand>
        <name>dimethylallyl diphosphate</name>
        <dbReference type="ChEBI" id="CHEBI:57623"/>
    </ligand>
</feature>
<feature type="binding site" evidence="5">
    <location>
        <position position="295"/>
    </location>
    <ligand>
        <name>dimethylallyl diphosphate</name>
        <dbReference type="ChEBI" id="CHEBI:57623"/>
    </ligand>
</feature>
<evidence type="ECO:0000256" key="2">
    <source>
        <dbReference type="ARBA" id="ARBA00022723"/>
    </source>
</evidence>
<dbReference type="EC" id="1.17.7.4" evidence="5"/>
<gene>
    <name evidence="5 7" type="primary">ispH</name>
    <name evidence="7" type="synonym">lytB</name>
    <name evidence="7" type="ORF">H8K55_14370</name>
</gene>
<feature type="compositionally biased region" description="Polar residues" evidence="6">
    <location>
        <begin position="1"/>
        <end position="19"/>
    </location>
</feature>
<feature type="binding site" evidence="5">
    <location>
        <position position="125"/>
    </location>
    <ligand>
        <name>[4Fe-4S] cluster</name>
        <dbReference type="ChEBI" id="CHEBI:49883"/>
    </ligand>
</feature>
<keyword evidence="3 5" id="KW-0408">Iron</keyword>
<accession>A0ABR6YE21</accession>
<feature type="binding site" evidence="5">
    <location>
        <position position="295"/>
    </location>
    <ligand>
        <name>isopentenyl diphosphate</name>
        <dbReference type="ChEBI" id="CHEBI:128769"/>
    </ligand>
</feature>
<dbReference type="RefSeq" id="WP_186942760.1">
    <property type="nucleotide sequence ID" value="NZ_JACOGA010000013.1"/>
</dbReference>
<name>A0ABR6YE21_9BURK</name>
<feature type="binding site" evidence="5">
    <location>
        <position position="251"/>
    </location>
    <ligand>
        <name>(2E)-4-hydroxy-3-methylbut-2-enyl diphosphate</name>
        <dbReference type="ChEBI" id="CHEBI:128753"/>
    </ligand>
</feature>
<feature type="binding site" evidence="5">
    <location>
        <position position="103"/>
    </location>
    <ligand>
        <name>(2E)-4-hydroxy-3-methylbut-2-enyl diphosphate</name>
        <dbReference type="ChEBI" id="CHEBI:128753"/>
    </ligand>
</feature>
<dbReference type="Gene3D" id="3.40.1010.20">
    <property type="entry name" value="4-hydroxy-3-methylbut-2-enyl diphosphate reductase, catalytic domain"/>
    <property type="match status" value="2"/>
</dbReference>
<dbReference type="EMBL" id="JACOGA010000013">
    <property type="protein sequence ID" value="MBC3874773.1"/>
    <property type="molecule type" value="Genomic_DNA"/>
</dbReference>
<feature type="binding site" evidence="5">
    <location>
        <position position="252"/>
    </location>
    <ligand>
        <name>(2E)-4-hydroxy-3-methylbut-2-enyl diphosphate</name>
        <dbReference type="ChEBI" id="CHEBI:128753"/>
    </ligand>
</feature>
<evidence type="ECO:0000313" key="7">
    <source>
        <dbReference type="EMBL" id="MBC3874773.1"/>
    </source>
</evidence>
<comment type="cofactor">
    <cofactor evidence="5">
        <name>[4Fe-4S] cluster</name>
        <dbReference type="ChEBI" id="CHEBI:49883"/>
    </cofactor>
    <text evidence="5">Binds 1 [4Fe-4S] cluster per subunit.</text>
</comment>
<evidence type="ECO:0000256" key="6">
    <source>
        <dbReference type="SAM" id="MobiDB-lite"/>
    </source>
</evidence>
<feature type="binding site" evidence="5">
    <location>
        <position position="253"/>
    </location>
    <ligand>
        <name>isopentenyl diphosphate</name>
        <dbReference type="ChEBI" id="CHEBI:128769"/>
    </ligand>
</feature>
<keyword evidence="2 5" id="KW-0479">Metal-binding</keyword>
<feature type="binding site" evidence="5">
    <location>
        <position position="70"/>
    </location>
    <ligand>
        <name>(2E)-4-hydroxy-3-methylbut-2-enyl diphosphate</name>
        <dbReference type="ChEBI" id="CHEBI:128753"/>
    </ligand>
</feature>
<dbReference type="Pfam" id="PF02401">
    <property type="entry name" value="LYTB"/>
    <property type="match status" value="1"/>
</dbReference>
<keyword evidence="8" id="KW-1185">Reference proteome</keyword>
<dbReference type="Proteomes" id="UP000624279">
    <property type="component" value="Unassembled WGS sequence"/>
</dbReference>
<dbReference type="NCBIfam" id="NF002190">
    <property type="entry name" value="PRK01045.1-4"/>
    <property type="match status" value="1"/>
</dbReference>
<feature type="binding site" evidence="5">
    <location>
        <position position="103"/>
    </location>
    <ligand>
        <name>dimethylallyl diphosphate</name>
        <dbReference type="ChEBI" id="CHEBI:57623"/>
    </ligand>
</feature>
<evidence type="ECO:0000256" key="1">
    <source>
        <dbReference type="ARBA" id="ARBA00022485"/>
    </source>
</evidence>
<comment type="caution">
    <text evidence="7">The sequence shown here is derived from an EMBL/GenBank/DDBJ whole genome shotgun (WGS) entry which is preliminary data.</text>
</comment>
<dbReference type="InterPro" id="IPR003451">
    <property type="entry name" value="LytB/IspH"/>
</dbReference>
<dbReference type="PANTHER" id="PTHR30426">
    <property type="entry name" value="4-HYDROXY-3-METHYLBUT-2-ENYL DIPHOSPHATE REDUCTASE"/>
    <property type="match status" value="1"/>
</dbReference>
<feature type="binding site" evidence="5">
    <location>
        <position position="103"/>
    </location>
    <ligand>
        <name>isopentenyl diphosphate</name>
        <dbReference type="ChEBI" id="CHEBI:128769"/>
    </ligand>
</feature>
<feature type="binding site" evidence="5">
    <location>
        <position position="252"/>
    </location>
    <ligand>
        <name>isopentenyl diphosphate</name>
        <dbReference type="ChEBI" id="CHEBI:128769"/>
    </ligand>
</feature>
<feature type="binding site" evidence="5">
    <location>
        <position position="223"/>
    </location>
    <ligand>
        <name>[4Fe-4S] cluster</name>
        <dbReference type="ChEBI" id="CHEBI:49883"/>
    </ligand>
</feature>